<dbReference type="OrthoDB" id="157624at2"/>
<name>A0A0P6XVU0_9CHLR</name>
<protein>
    <recommendedName>
        <fullName evidence="3">Helix-turn-helix domain-containing protein</fullName>
    </recommendedName>
</protein>
<keyword evidence="2" id="KW-1185">Reference proteome</keyword>
<dbReference type="Proteomes" id="UP000050417">
    <property type="component" value="Unassembled WGS sequence"/>
</dbReference>
<dbReference type="EMBL" id="LGCL01000012">
    <property type="protein sequence ID" value="KPL79433.1"/>
    <property type="molecule type" value="Genomic_DNA"/>
</dbReference>
<reference evidence="1 2" key="1">
    <citation type="submission" date="2015-07" db="EMBL/GenBank/DDBJ databases">
        <title>Genome sequence of Ornatilinea apprima DSM 23815.</title>
        <authorList>
            <person name="Hemp J."/>
            <person name="Ward L.M."/>
            <person name="Pace L.A."/>
            <person name="Fischer W.W."/>
        </authorList>
    </citation>
    <scope>NUCLEOTIDE SEQUENCE [LARGE SCALE GENOMIC DNA]</scope>
    <source>
        <strain evidence="1 2">P3M-1</strain>
    </source>
</reference>
<evidence type="ECO:0000313" key="2">
    <source>
        <dbReference type="Proteomes" id="UP000050417"/>
    </source>
</evidence>
<sequence length="144" mass="16177">MSENQNTSNCRISRNVLIKAPGLLPMLYTPREIAEDLDVPETTLRDWLNHGAPHSRDESNHIWIDGKQFAAWVDNQRNARKKPAHQLQAGEGFCMRCNTIVKIQNAEIRPVKGRLSHLKGKCPICGRIVNRGIWNAGSAELSQG</sequence>
<dbReference type="InterPro" id="IPR009061">
    <property type="entry name" value="DNA-bd_dom_put_sf"/>
</dbReference>
<dbReference type="STRING" id="1134406.ADN00_02650"/>
<gene>
    <name evidence="1" type="ORF">ADN00_02650</name>
</gene>
<evidence type="ECO:0008006" key="3">
    <source>
        <dbReference type="Google" id="ProtNLM"/>
    </source>
</evidence>
<dbReference type="SUPFAM" id="SSF46955">
    <property type="entry name" value="Putative DNA-binding domain"/>
    <property type="match status" value="1"/>
</dbReference>
<dbReference type="AlphaFoldDB" id="A0A0P6XVU0"/>
<evidence type="ECO:0000313" key="1">
    <source>
        <dbReference type="EMBL" id="KPL79433.1"/>
    </source>
</evidence>
<organism evidence="1 2">
    <name type="scientific">Ornatilinea apprima</name>
    <dbReference type="NCBI Taxonomy" id="1134406"/>
    <lineage>
        <taxon>Bacteria</taxon>
        <taxon>Bacillati</taxon>
        <taxon>Chloroflexota</taxon>
        <taxon>Anaerolineae</taxon>
        <taxon>Anaerolineales</taxon>
        <taxon>Anaerolineaceae</taxon>
        <taxon>Ornatilinea</taxon>
    </lineage>
</organism>
<proteinExistence type="predicted"/>
<dbReference type="RefSeq" id="WP_075061412.1">
    <property type="nucleotide sequence ID" value="NZ_LGCL01000012.1"/>
</dbReference>
<accession>A0A0P6XVU0</accession>
<comment type="caution">
    <text evidence="1">The sequence shown here is derived from an EMBL/GenBank/DDBJ whole genome shotgun (WGS) entry which is preliminary data.</text>
</comment>